<accession>A0A1I0DLB5</accession>
<keyword evidence="1" id="KW-0812">Transmembrane</keyword>
<reference evidence="3" key="1">
    <citation type="submission" date="2016-10" db="EMBL/GenBank/DDBJ databases">
        <authorList>
            <person name="Varghese N."/>
            <person name="Submissions S."/>
        </authorList>
    </citation>
    <scope>NUCLEOTIDE SEQUENCE [LARGE SCALE GENOMIC DNA]</scope>
    <source>
        <strain evidence="3">DSM 18579</strain>
    </source>
</reference>
<evidence type="ECO:0000313" key="3">
    <source>
        <dbReference type="Proteomes" id="UP000242642"/>
    </source>
</evidence>
<evidence type="ECO:0000313" key="2">
    <source>
        <dbReference type="EMBL" id="SET32888.1"/>
    </source>
</evidence>
<protein>
    <recommendedName>
        <fullName evidence="4">Transmembrane protein</fullName>
    </recommendedName>
</protein>
<keyword evidence="1" id="KW-1133">Transmembrane helix</keyword>
<keyword evidence="1" id="KW-0472">Membrane</keyword>
<dbReference type="EMBL" id="FOHV01000017">
    <property type="protein sequence ID" value="SET32888.1"/>
    <property type="molecule type" value="Genomic_DNA"/>
</dbReference>
<evidence type="ECO:0000256" key="1">
    <source>
        <dbReference type="SAM" id="Phobius"/>
    </source>
</evidence>
<feature type="transmembrane region" description="Helical" evidence="1">
    <location>
        <begin position="68"/>
        <end position="88"/>
    </location>
</feature>
<keyword evidence="3" id="KW-1185">Reference proteome</keyword>
<dbReference type="Proteomes" id="UP000242642">
    <property type="component" value="Unassembled WGS sequence"/>
</dbReference>
<dbReference type="RefSeq" id="WP_093320541.1">
    <property type="nucleotide sequence ID" value="NZ_FOHV01000017.1"/>
</dbReference>
<dbReference type="AlphaFoldDB" id="A0A1I0DLB5"/>
<organism evidence="2 3">
    <name type="scientific">Thorsellia anophelis DSM 18579</name>
    <dbReference type="NCBI Taxonomy" id="1123402"/>
    <lineage>
        <taxon>Bacteria</taxon>
        <taxon>Pseudomonadati</taxon>
        <taxon>Pseudomonadota</taxon>
        <taxon>Gammaproteobacteria</taxon>
        <taxon>Enterobacterales</taxon>
        <taxon>Thorselliaceae</taxon>
        <taxon>Thorsellia</taxon>
    </lineage>
</organism>
<feature type="transmembrane region" description="Helical" evidence="1">
    <location>
        <begin position="34"/>
        <end position="56"/>
    </location>
</feature>
<proteinExistence type="predicted"/>
<sequence>MQNDSTSDYLPEALRIRANQPTPKIEFYASKTKMFIIVIISVLFLLGVLAVLFSSGQNIEATYEQHKVVVLIFGGISVLAVVRGFIWFNQRNKPALILSEEGIFVGNMYQALPLTQIDQIELETFSHMGNKTWIFHFNLISDAPELKLKGIDFNSKYIKSSHSYRFETLPFKGYSQHKFVELVNEYQYIIAARESLNQ</sequence>
<name>A0A1I0DLB5_9GAMM</name>
<gene>
    <name evidence="2" type="ORF">SAMN02583745_02028</name>
</gene>
<evidence type="ECO:0008006" key="4">
    <source>
        <dbReference type="Google" id="ProtNLM"/>
    </source>
</evidence>